<accession>A0A0E9PFZ5</accession>
<proteinExistence type="predicted"/>
<evidence type="ECO:0000313" key="1">
    <source>
        <dbReference type="EMBL" id="JAH02748.1"/>
    </source>
</evidence>
<protein>
    <submittedName>
        <fullName evidence="1">Uncharacterized protein</fullName>
    </submittedName>
</protein>
<reference evidence="1" key="2">
    <citation type="journal article" date="2015" name="Fish Shellfish Immunol.">
        <title>Early steps in the European eel (Anguilla anguilla)-Vibrio vulnificus interaction in the gills: Role of the RtxA13 toxin.</title>
        <authorList>
            <person name="Callol A."/>
            <person name="Pajuelo D."/>
            <person name="Ebbesson L."/>
            <person name="Teles M."/>
            <person name="MacKenzie S."/>
            <person name="Amaro C."/>
        </authorList>
    </citation>
    <scope>NUCLEOTIDE SEQUENCE</scope>
</reference>
<name>A0A0E9PFZ5_ANGAN</name>
<reference evidence="1" key="1">
    <citation type="submission" date="2014-11" db="EMBL/GenBank/DDBJ databases">
        <authorList>
            <person name="Amaro Gonzalez C."/>
        </authorList>
    </citation>
    <scope>NUCLEOTIDE SEQUENCE</scope>
</reference>
<dbReference type="AlphaFoldDB" id="A0A0E9PFZ5"/>
<dbReference type="EMBL" id="GBXM01105829">
    <property type="protein sequence ID" value="JAH02748.1"/>
    <property type="molecule type" value="Transcribed_RNA"/>
</dbReference>
<sequence length="20" mass="2228">MLTALFPSLMVTVCILNDFV</sequence>
<organism evidence="1">
    <name type="scientific">Anguilla anguilla</name>
    <name type="common">European freshwater eel</name>
    <name type="synonym">Muraena anguilla</name>
    <dbReference type="NCBI Taxonomy" id="7936"/>
    <lineage>
        <taxon>Eukaryota</taxon>
        <taxon>Metazoa</taxon>
        <taxon>Chordata</taxon>
        <taxon>Craniata</taxon>
        <taxon>Vertebrata</taxon>
        <taxon>Euteleostomi</taxon>
        <taxon>Actinopterygii</taxon>
        <taxon>Neopterygii</taxon>
        <taxon>Teleostei</taxon>
        <taxon>Anguilliformes</taxon>
        <taxon>Anguillidae</taxon>
        <taxon>Anguilla</taxon>
    </lineage>
</organism>